<reference evidence="1 2" key="1">
    <citation type="submission" date="2016-04" db="EMBL/GenBank/DDBJ databases">
        <authorList>
            <person name="Evans L.H."/>
            <person name="Alamgir A."/>
            <person name="Owens N."/>
            <person name="Weber N.D."/>
            <person name="Virtaneva K."/>
            <person name="Barbian K."/>
            <person name="Babar A."/>
            <person name="Rosenke K."/>
        </authorList>
    </citation>
    <scope>NUCLEOTIDE SEQUENCE [LARGE SCALE GENOMIC DNA]</scope>
    <source>
        <strain evidence="1 2">IFM 0406</strain>
    </source>
</reference>
<dbReference type="Proteomes" id="UP000076512">
    <property type="component" value="Unassembled WGS sequence"/>
</dbReference>
<name>A0A164H9H3_9NOCA</name>
<sequence>MRDLPKPRSNGRLYIATGTPYRQALRDYFNEEGTAEVWKLDRSYRAGDLLLTVITTSPRMFITLEVAQADGADTNDIQVDWNRSVEFENGILADAVAYRAGMRIEYQDYYQGTPARRIWKALDEEYRLNRPWFTPDRWKELRDDPE</sequence>
<dbReference type="RefSeq" id="WP_082870714.1">
    <property type="nucleotide sequence ID" value="NZ_JABMCZ010000002.1"/>
</dbReference>
<evidence type="ECO:0000313" key="1">
    <source>
        <dbReference type="EMBL" id="KZM68314.1"/>
    </source>
</evidence>
<comment type="caution">
    <text evidence="1">The sequence shown here is derived from an EMBL/GenBank/DDBJ whole genome shotgun (WGS) entry which is preliminary data.</text>
</comment>
<gene>
    <name evidence="1" type="ORF">AWN90_10495</name>
</gene>
<evidence type="ECO:0000313" key="2">
    <source>
        <dbReference type="Proteomes" id="UP000076512"/>
    </source>
</evidence>
<accession>A0A164H9H3</accession>
<dbReference type="AlphaFoldDB" id="A0A164H9H3"/>
<protein>
    <submittedName>
        <fullName evidence="1">Uncharacterized protein</fullName>
    </submittedName>
</protein>
<dbReference type="EMBL" id="LWGR01000021">
    <property type="protein sequence ID" value="KZM68314.1"/>
    <property type="molecule type" value="Genomic_DNA"/>
</dbReference>
<proteinExistence type="predicted"/>
<dbReference type="OrthoDB" id="4474114at2"/>
<organism evidence="1 2">
    <name type="scientific">Nocardia terpenica</name>
    <dbReference type="NCBI Taxonomy" id="455432"/>
    <lineage>
        <taxon>Bacteria</taxon>
        <taxon>Bacillati</taxon>
        <taxon>Actinomycetota</taxon>
        <taxon>Actinomycetes</taxon>
        <taxon>Mycobacteriales</taxon>
        <taxon>Nocardiaceae</taxon>
        <taxon>Nocardia</taxon>
    </lineage>
</organism>
<keyword evidence="2" id="KW-1185">Reference proteome</keyword>